<dbReference type="SUPFAM" id="SSF51126">
    <property type="entry name" value="Pectin lyase-like"/>
    <property type="match status" value="1"/>
</dbReference>
<dbReference type="Pfam" id="PF13229">
    <property type="entry name" value="Beta_helix"/>
    <property type="match status" value="1"/>
</dbReference>
<sequence>TTESPTNTSYPTMTVYFNVSLQTGENGSWCGYSLDGIGNVSMNKLNETYFWAVNDAMTEGNHDVVFSCNDTMGNTNSSPATYLFISEVEISSCRALVTSGVTYKLNQSVNTAVTCFTISADNVTLDMNGFNITGSGGSTTRGVFVSGYSYTTIKNGYIYNFYYGIWLRYNSNNTLTNITANSNNDGGIFLYFSSNNTLTNITANSNNIGISFYYASGNTMTNNEMSNNTNNLFIQVGSSNTDFDNTIDTTNIVDYSFRIYYNYSISDYIFDSTTAPD</sequence>
<dbReference type="AlphaFoldDB" id="X1SB07"/>
<dbReference type="Gene3D" id="2.160.20.10">
    <property type="entry name" value="Single-stranded right-handed beta-helix, Pectin lyase-like"/>
    <property type="match status" value="1"/>
</dbReference>
<dbReference type="InterPro" id="IPR006626">
    <property type="entry name" value="PbH1"/>
</dbReference>
<proteinExistence type="predicted"/>
<feature type="non-terminal residue" evidence="2">
    <location>
        <position position="277"/>
    </location>
</feature>
<dbReference type="InterPro" id="IPR022441">
    <property type="entry name" value="Para_beta_helix_rpt-2"/>
</dbReference>
<organism evidence="2">
    <name type="scientific">marine sediment metagenome</name>
    <dbReference type="NCBI Taxonomy" id="412755"/>
    <lineage>
        <taxon>unclassified sequences</taxon>
        <taxon>metagenomes</taxon>
        <taxon>ecological metagenomes</taxon>
    </lineage>
</organism>
<accession>X1SB07</accession>
<evidence type="ECO:0000259" key="1">
    <source>
        <dbReference type="Pfam" id="PF13229"/>
    </source>
</evidence>
<name>X1SB07_9ZZZZ</name>
<dbReference type="EMBL" id="BARW01010440">
    <property type="protein sequence ID" value="GAI76301.1"/>
    <property type="molecule type" value="Genomic_DNA"/>
</dbReference>
<feature type="non-terminal residue" evidence="2">
    <location>
        <position position="1"/>
    </location>
</feature>
<dbReference type="InterPro" id="IPR039448">
    <property type="entry name" value="Beta_helix"/>
</dbReference>
<dbReference type="NCBIfam" id="TIGR03804">
    <property type="entry name" value="para_beta_helix"/>
    <property type="match status" value="1"/>
</dbReference>
<protein>
    <recommendedName>
        <fullName evidence="1">Right handed beta helix domain-containing protein</fullName>
    </recommendedName>
</protein>
<dbReference type="InterPro" id="IPR012334">
    <property type="entry name" value="Pectin_lyas_fold"/>
</dbReference>
<comment type="caution">
    <text evidence="2">The sequence shown here is derived from an EMBL/GenBank/DDBJ whole genome shotgun (WGS) entry which is preliminary data.</text>
</comment>
<dbReference type="InterPro" id="IPR011050">
    <property type="entry name" value="Pectin_lyase_fold/virulence"/>
</dbReference>
<reference evidence="2" key="1">
    <citation type="journal article" date="2014" name="Front. Microbiol.">
        <title>High frequency of phylogenetically diverse reductive dehalogenase-homologous genes in deep subseafloor sedimentary metagenomes.</title>
        <authorList>
            <person name="Kawai M."/>
            <person name="Futagami T."/>
            <person name="Toyoda A."/>
            <person name="Takaki Y."/>
            <person name="Nishi S."/>
            <person name="Hori S."/>
            <person name="Arai W."/>
            <person name="Tsubouchi T."/>
            <person name="Morono Y."/>
            <person name="Uchiyama I."/>
            <person name="Ito T."/>
            <person name="Fujiyama A."/>
            <person name="Inagaki F."/>
            <person name="Takami H."/>
        </authorList>
    </citation>
    <scope>NUCLEOTIDE SEQUENCE</scope>
    <source>
        <strain evidence="2">Expedition CK06-06</strain>
    </source>
</reference>
<feature type="domain" description="Right handed beta helix" evidence="1">
    <location>
        <begin position="132"/>
        <end position="245"/>
    </location>
</feature>
<gene>
    <name evidence="2" type="ORF">S12H4_20559</name>
</gene>
<dbReference type="SMART" id="SM00710">
    <property type="entry name" value="PbH1"/>
    <property type="match status" value="5"/>
</dbReference>
<evidence type="ECO:0000313" key="2">
    <source>
        <dbReference type="EMBL" id="GAI76301.1"/>
    </source>
</evidence>